<dbReference type="InterPro" id="IPR011333">
    <property type="entry name" value="SKP1/BTB/POZ_sf"/>
</dbReference>
<comment type="caution">
    <text evidence="2">The sequence shown here is derived from an EMBL/GenBank/DDBJ whole genome shotgun (WGS) entry which is preliminary data.</text>
</comment>
<evidence type="ECO:0008006" key="4">
    <source>
        <dbReference type="Google" id="ProtNLM"/>
    </source>
</evidence>
<dbReference type="AlphaFoldDB" id="A0AAD7EKP4"/>
<organism evidence="2 3">
    <name type="scientific">Mycena albidolilacea</name>
    <dbReference type="NCBI Taxonomy" id="1033008"/>
    <lineage>
        <taxon>Eukaryota</taxon>
        <taxon>Fungi</taxon>
        <taxon>Dikarya</taxon>
        <taxon>Basidiomycota</taxon>
        <taxon>Agaricomycotina</taxon>
        <taxon>Agaricomycetes</taxon>
        <taxon>Agaricomycetidae</taxon>
        <taxon>Agaricales</taxon>
        <taxon>Marasmiineae</taxon>
        <taxon>Mycenaceae</taxon>
        <taxon>Mycena</taxon>
    </lineage>
</organism>
<protein>
    <recommendedName>
        <fullName evidence="4">BTB domain-containing protein</fullName>
    </recommendedName>
</protein>
<evidence type="ECO:0000313" key="2">
    <source>
        <dbReference type="EMBL" id="KAJ7334699.1"/>
    </source>
</evidence>
<reference evidence="2" key="1">
    <citation type="submission" date="2023-03" db="EMBL/GenBank/DDBJ databases">
        <title>Massive genome expansion in bonnet fungi (Mycena s.s.) driven by repeated elements and novel gene families across ecological guilds.</title>
        <authorList>
            <consortium name="Lawrence Berkeley National Laboratory"/>
            <person name="Harder C.B."/>
            <person name="Miyauchi S."/>
            <person name="Viragh M."/>
            <person name="Kuo A."/>
            <person name="Thoen E."/>
            <person name="Andreopoulos B."/>
            <person name="Lu D."/>
            <person name="Skrede I."/>
            <person name="Drula E."/>
            <person name="Henrissat B."/>
            <person name="Morin E."/>
            <person name="Kohler A."/>
            <person name="Barry K."/>
            <person name="LaButti K."/>
            <person name="Morin E."/>
            <person name="Salamov A."/>
            <person name="Lipzen A."/>
            <person name="Mereny Z."/>
            <person name="Hegedus B."/>
            <person name="Baldrian P."/>
            <person name="Stursova M."/>
            <person name="Weitz H."/>
            <person name="Taylor A."/>
            <person name="Grigoriev I.V."/>
            <person name="Nagy L.G."/>
            <person name="Martin F."/>
            <person name="Kauserud H."/>
        </authorList>
    </citation>
    <scope>NUCLEOTIDE SEQUENCE</scope>
    <source>
        <strain evidence="2">CBHHK002</strain>
    </source>
</reference>
<gene>
    <name evidence="2" type="ORF">DFH08DRAFT_291459</name>
</gene>
<keyword evidence="3" id="KW-1185">Reference proteome</keyword>
<dbReference type="EMBL" id="JARIHO010000032">
    <property type="protein sequence ID" value="KAJ7334699.1"/>
    <property type="molecule type" value="Genomic_DNA"/>
</dbReference>
<accession>A0AAD7EKP4</accession>
<evidence type="ECO:0000313" key="3">
    <source>
        <dbReference type="Proteomes" id="UP001218218"/>
    </source>
</evidence>
<dbReference type="Proteomes" id="UP001218218">
    <property type="component" value="Unassembled WGS sequence"/>
</dbReference>
<proteinExistence type="predicted"/>
<sequence>MQGDSSALSRPRKRPRANSIDSDGAEVTLIEEPASVKIVRDPVYYNPSGDCKILVEDTLFCIHRFLLEQDSATFQTMFQLPQGAHAPQGSTDEDPIVLMGDSVAQFRALCWALYALPNEIVKATTSNKYIEKLAELATISQKYQLAAFESWSMDSVQSQCQASGSAATFLLTCPPHLLPLLLRLSILYGDDTLLKRIISAWVSRLTTIPLSPSYLPVAEFSTALRSAEDNNLRDFLGQLYYARLRIAHLDSVTPHTDFPFQDLEPRHLGRILRGSWLLSTMWQKLRPELPPGPGVQCPHHPYECVPEWKRLWAEAGTKEGAADVKGKLNWVHNSLPSGRHGEMKITLHCAERGKGIVKKLKKQVDQALPDYFLGPP</sequence>
<dbReference type="Gene3D" id="3.30.710.10">
    <property type="entry name" value="Potassium Channel Kv1.1, Chain A"/>
    <property type="match status" value="1"/>
</dbReference>
<feature type="region of interest" description="Disordered" evidence="1">
    <location>
        <begin position="1"/>
        <end position="23"/>
    </location>
</feature>
<name>A0AAD7EKP4_9AGAR</name>
<evidence type="ECO:0000256" key="1">
    <source>
        <dbReference type="SAM" id="MobiDB-lite"/>
    </source>
</evidence>